<dbReference type="Pfam" id="PF09648">
    <property type="entry name" value="YycI"/>
    <property type="match status" value="1"/>
</dbReference>
<dbReference type="RefSeq" id="WP_133452101.1">
    <property type="nucleotide sequence ID" value="NZ_SCWF01000009.1"/>
</dbReference>
<evidence type="ECO:0000259" key="2">
    <source>
        <dbReference type="Pfam" id="PF09648"/>
    </source>
</evidence>
<keyword evidence="1" id="KW-0812">Transmembrane</keyword>
<dbReference type="InterPro" id="IPR018604">
    <property type="entry name" value="YycI-like"/>
</dbReference>
<sequence length="264" mass="30362">MDWKQASSLFIFVFLIINICLGALYYQKVERSNQIDIANEKVLSFEKENIKLPKELPPSEGVKLNYLSGRSKKFDATNTTHSNTVVKEKVVKDRIATNLPLSAIEPDVIMEELNIFMATVPYRGIEYILSGIDRTNRRILYEQTFNKYPILSNDTAKIVVNYNDKNEAYSYEQSYIENLQEGIGNNNKKKPVVEPRRALEILYYQNKLKSGDEITAVRLGYYSVVPNIEGQVLKPTWQVAVLHDDGKRETFYVDALNPQKPILK</sequence>
<evidence type="ECO:0000256" key="1">
    <source>
        <dbReference type="SAM" id="Phobius"/>
    </source>
</evidence>
<accession>A0A4R6BYN7</accession>
<keyword evidence="1" id="KW-1133">Transmembrane helix</keyword>
<dbReference type="EMBL" id="SCWF01000009">
    <property type="protein sequence ID" value="TDM13577.1"/>
    <property type="molecule type" value="Genomic_DNA"/>
</dbReference>
<feature type="domain" description="Regulatory protein YycH-like" evidence="2">
    <location>
        <begin position="43"/>
        <end position="255"/>
    </location>
</feature>
<dbReference type="Proteomes" id="UP000294843">
    <property type="component" value="Unassembled WGS sequence"/>
</dbReference>
<name>A0A4R6BYN7_9STAP</name>
<reference evidence="3 4" key="1">
    <citation type="submission" date="2019-01" db="EMBL/GenBank/DDBJ databases">
        <title>Draft genome sequences of the type strains of six Macrococcus species.</title>
        <authorList>
            <person name="Mazhar S."/>
            <person name="Altermann E."/>
            <person name="Hill C."/>
            <person name="Mcauliffe O."/>
        </authorList>
    </citation>
    <scope>NUCLEOTIDE SEQUENCE [LARGE SCALE GENOMIC DNA]</scope>
    <source>
        <strain evidence="3 4">ATCC 51825</strain>
    </source>
</reference>
<dbReference type="Gene3D" id="2.40.128.690">
    <property type="entry name" value="YycH protein, domain 3-like"/>
    <property type="match status" value="1"/>
</dbReference>
<gene>
    <name evidence="3" type="ORF">ERX55_08260</name>
</gene>
<dbReference type="GO" id="GO:0016020">
    <property type="term" value="C:membrane"/>
    <property type="evidence" value="ECO:0007669"/>
    <property type="project" value="InterPro"/>
</dbReference>
<keyword evidence="1" id="KW-0472">Membrane</keyword>
<proteinExistence type="predicted"/>
<protein>
    <recommendedName>
        <fullName evidence="2">Regulatory protein YycH-like domain-containing protein</fullName>
    </recommendedName>
</protein>
<organism evidence="3 4">
    <name type="scientific">Macrococcus bovicus</name>
    <dbReference type="NCBI Taxonomy" id="69968"/>
    <lineage>
        <taxon>Bacteria</taxon>
        <taxon>Bacillati</taxon>
        <taxon>Bacillota</taxon>
        <taxon>Bacilli</taxon>
        <taxon>Bacillales</taxon>
        <taxon>Staphylococcaceae</taxon>
        <taxon>Macrococcus</taxon>
    </lineage>
</organism>
<evidence type="ECO:0000313" key="3">
    <source>
        <dbReference type="EMBL" id="TDM13577.1"/>
    </source>
</evidence>
<keyword evidence="4" id="KW-1185">Reference proteome</keyword>
<comment type="caution">
    <text evidence="3">The sequence shown here is derived from an EMBL/GenBank/DDBJ whole genome shotgun (WGS) entry which is preliminary data.</text>
</comment>
<dbReference type="AlphaFoldDB" id="A0A4R6BYN7"/>
<dbReference type="OrthoDB" id="2388036at2"/>
<evidence type="ECO:0000313" key="4">
    <source>
        <dbReference type="Proteomes" id="UP000294843"/>
    </source>
</evidence>
<feature type="transmembrane region" description="Helical" evidence="1">
    <location>
        <begin position="6"/>
        <end position="26"/>
    </location>
</feature>